<dbReference type="RefSeq" id="WP_179237630.1">
    <property type="nucleotide sequence ID" value="NZ_JACBNQ010000005.1"/>
</dbReference>
<evidence type="ECO:0000313" key="7">
    <source>
        <dbReference type="Proteomes" id="UP000611629"/>
    </source>
</evidence>
<evidence type="ECO:0000256" key="1">
    <source>
        <dbReference type="ARBA" id="ARBA00022729"/>
    </source>
</evidence>
<dbReference type="PANTHER" id="PTHR21666:SF270">
    <property type="entry name" value="MUREIN HYDROLASE ACTIVATOR ENVC"/>
    <property type="match status" value="1"/>
</dbReference>
<feature type="domain" description="Peptidoglycan hydrolase PcsB coiled-coil" evidence="5">
    <location>
        <begin position="97"/>
        <end position="169"/>
    </location>
</feature>
<dbReference type="Pfam" id="PF01551">
    <property type="entry name" value="Peptidase_M23"/>
    <property type="match status" value="1"/>
</dbReference>
<dbReference type="PANTHER" id="PTHR21666">
    <property type="entry name" value="PEPTIDASE-RELATED"/>
    <property type="match status" value="1"/>
</dbReference>
<evidence type="ECO:0000256" key="2">
    <source>
        <dbReference type="SAM" id="Coils"/>
    </source>
</evidence>
<dbReference type="InterPro" id="IPR057309">
    <property type="entry name" value="PcsB_CC"/>
</dbReference>
<dbReference type="Gene3D" id="6.10.250.3150">
    <property type="match status" value="1"/>
</dbReference>
<evidence type="ECO:0000313" key="6">
    <source>
        <dbReference type="EMBL" id="NYB73940.1"/>
    </source>
</evidence>
<dbReference type="CDD" id="cd12797">
    <property type="entry name" value="M23_peptidase"/>
    <property type="match status" value="1"/>
</dbReference>
<dbReference type="InterPro" id="IPR016047">
    <property type="entry name" value="M23ase_b-sheet_dom"/>
</dbReference>
<dbReference type="AlphaFoldDB" id="A0A974BJS0"/>
<reference evidence="6" key="1">
    <citation type="submission" date="2020-07" db="EMBL/GenBank/DDBJ databases">
        <title>Genomic analysis of a strain of Sedimentibacter Hydroxybenzoicus DSM7310.</title>
        <authorList>
            <person name="Ma S."/>
        </authorList>
    </citation>
    <scope>NUCLEOTIDE SEQUENCE</scope>
    <source>
        <strain evidence="6">DSM 7310</strain>
    </source>
</reference>
<keyword evidence="2" id="KW-0175">Coiled coil</keyword>
<accession>A0A974BJS0</accession>
<evidence type="ECO:0000259" key="4">
    <source>
        <dbReference type="Pfam" id="PF01551"/>
    </source>
</evidence>
<dbReference type="EMBL" id="JACBNQ010000005">
    <property type="protein sequence ID" value="NYB73940.1"/>
    <property type="molecule type" value="Genomic_DNA"/>
</dbReference>
<dbReference type="InterPro" id="IPR050570">
    <property type="entry name" value="Cell_wall_metabolism_enzyme"/>
</dbReference>
<dbReference type="SUPFAM" id="SSF51261">
    <property type="entry name" value="Duplicated hybrid motif"/>
    <property type="match status" value="1"/>
</dbReference>
<dbReference type="Proteomes" id="UP000611629">
    <property type="component" value="Unassembled WGS sequence"/>
</dbReference>
<organism evidence="6 7">
    <name type="scientific">Sedimentibacter hydroxybenzoicus DSM 7310</name>
    <dbReference type="NCBI Taxonomy" id="1123245"/>
    <lineage>
        <taxon>Bacteria</taxon>
        <taxon>Bacillati</taxon>
        <taxon>Bacillota</taxon>
        <taxon>Tissierellia</taxon>
        <taxon>Sedimentibacter</taxon>
    </lineage>
</organism>
<dbReference type="GO" id="GO:0004222">
    <property type="term" value="F:metalloendopeptidase activity"/>
    <property type="evidence" value="ECO:0007669"/>
    <property type="project" value="TreeGrafter"/>
</dbReference>
<dbReference type="Pfam" id="PF24568">
    <property type="entry name" value="CC_PcsB"/>
    <property type="match status" value="1"/>
</dbReference>
<feature type="signal peptide" evidence="3">
    <location>
        <begin position="1"/>
        <end position="23"/>
    </location>
</feature>
<protein>
    <submittedName>
        <fullName evidence="6">Peptidoglycan DD-metalloendopeptidase family protein</fullName>
    </submittedName>
</protein>
<proteinExistence type="predicted"/>
<dbReference type="InterPro" id="IPR011055">
    <property type="entry name" value="Dup_hybrid_motif"/>
</dbReference>
<feature type="coiled-coil region" evidence="2">
    <location>
        <begin position="157"/>
        <end position="233"/>
    </location>
</feature>
<name>A0A974BJS0_SEDHY</name>
<feature type="domain" description="M23ase beta-sheet core" evidence="4">
    <location>
        <begin position="275"/>
        <end position="367"/>
    </location>
</feature>
<sequence length="377" mass="42102">MFRKSVVFILVIMSILTAFPAAAGGSIASMQQKQKELQNQINEIRKKAEELKGQQKSVQQEIDALDGEIRALALEVERYELQKEEINMKISESEQKIEQLNKDIDNNNTILEDRLRVMYKNGTAGYMEVILNAENLVDALTRMDMIQLIIQSDVELLKSITEQKGQVEALKEQQEIERLELTAVINSLNAKHNEITVASRSKEIYMSSLQKDIKEMERQQSAMDEQSKQIERDILAAQRAVEYAGGELLWPLPGYYTITSHFGGRADPITGVWSSHGGTDIRAPYGTPILSANDGVVIFSGWHYSYGNYVIVDHGGGIATLYAHASKLLVSKGDPVLKGDPVALVGSTGYSTGNHLHLEVRVNGVRKDAETYYTKKQ</sequence>
<keyword evidence="1 3" id="KW-0732">Signal</keyword>
<feature type="chain" id="PRO_5036879981" evidence="3">
    <location>
        <begin position="24"/>
        <end position="377"/>
    </location>
</feature>
<feature type="coiled-coil region" evidence="2">
    <location>
        <begin position="27"/>
        <end position="110"/>
    </location>
</feature>
<evidence type="ECO:0000259" key="5">
    <source>
        <dbReference type="Pfam" id="PF24568"/>
    </source>
</evidence>
<comment type="caution">
    <text evidence="6">The sequence shown here is derived from an EMBL/GenBank/DDBJ whole genome shotgun (WGS) entry which is preliminary data.</text>
</comment>
<keyword evidence="7" id="KW-1185">Reference proteome</keyword>
<evidence type="ECO:0000256" key="3">
    <source>
        <dbReference type="SAM" id="SignalP"/>
    </source>
</evidence>
<dbReference type="Gene3D" id="2.70.70.10">
    <property type="entry name" value="Glucose Permease (Domain IIA)"/>
    <property type="match status" value="1"/>
</dbReference>
<gene>
    <name evidence="6" type="ORF">HZF24_07275</name>
</gene>